<dbReference type="EMBL" id="MU006777">
    <property type="protein sequence ID" value="KAF2645340.1"/>
    <property type="molecule type" value="Genomic_DNA"/>
</dbReference>
<feature type="signal peptide" evidence="1">
    <location>
        <begin position="1"/>
        <end position="18"/>
    </location>
</feature>
<dbReference type="InterPro" id="IPR013830">
    <property type="entry name" value="SGNH_hydro"/>
</dbReference>
<dbReference type="CDD" id="cd01833">
    <property type="entry name" value="XynB_like"/>
    <property type="match status" value="1"/>
</dbReference>
<evidence type="ECO:0000313" key="4">
    <source>
        <dbReference type="Proteomes" id="UP000799753"/>
    </source>
</evidence>
<dbReference type="AlphaFoldDB" id="A0A6A6SCQ9"/>
<dbReference type="SUPFAM" id="SSF52266">
    <property type="entry name" value="SGNH hydrolase"/>
    <property type="match status" value="1"/>
</dbReference>
<dbReference type="InterPro" id="IPR036514">
    <property type="entry name" value="SGNH_hydro_sf"/>
</dbReference>
<dbReference type="OrthoDB" id="2119228at2759"/>
<organism evidence="3 4">
    <name type="scientific">Massarina eburnea CBS 473.64</name>
    <dbReference type="NCBI Taxonomy" id="1395130"/>
    <lineage>
        <taxon>Eukaryota</taxon>
        <taxon>Fungi</taxon>
        <taxon>Dikarya</taxon>
        <taxon>Ascomycota</taxon>
        <taxon>Pezizomycotina</taxon>
        <taxon>Dothideomycetes</taxon>
        <taxon>Pleosporomycetidae</taxon>
        <taxon>Pleosporales</taxon>
        <taxon>Massarineae</taxon>
        <taxon>Massarinaceae</taxon>
        <taxon>Massarina</taxon>
    </lineage>
</organism>
<keyword evidence="4" id="KW-1185">Reference proteome</keyword>
<evidence type="ECO:0000259" key="2">
    <source>
        <dbReference type="Pfam" id="PF13472"/>
    </source>
</evidence>
<accession>A0A6A6SCQ9</accession>
<dbReference type="Gene3D" id="3.40.50.1110">
    <property type="entry name" value="SGNH hydrolase"/>
    <property type="match status" value="1"/>
</dbReference>
<dbReference type="PANTHER" id="PTHR30383">
    <property type="entry name" value="THIOESTERASE 1/PROTEASE 1/LYSOPHOSPHOLIPASE L1"/>
    <property type="match status" value="1"/>
</dbReference>
<dbReference type="Proteomes" id="UP000799753">
    <property type="component" value="Unassembled WGS sequence"/>
</dbReference>
<proteinExistence type="predicted"/>
<feature type="chain" id="PRO_5025510834" evidence="1">
    <location>
        <begin position="19"/>
        <end position="246"/>
    </location>
</feature>
<dbReference type="InterPro" id="IPR051532">
    <property type="entry name" value="Ester_Hydrolysis_Enzymes"/>
</dbReference>
<evidence type="ECO:0000313" key="3">
    <source>
        <dbReference type="EMBL" id="KAF2645340.1"/>
    </source>
</evidence>
<gene>
    <name evidence="3" type="ORF">P280DRAFT_545324</name>
</gene>
<protein>
    <submittedName>
        <fullName evidence="3">SGNH hydrolase</fullName>
    </submittedName>
</protein>
<evidence type="ECO:0000256" key="1">
    <source>
        <dbReference type="SAM" id="SignalP"/>
    </source>
</evidence>
<name>A0A6A6SCQ9_9PLEO</name>
<dbReference type="GO" id="GO:0004622">
    <property type="term" value="F:phosphatidylcholine lysophospholipase activity"/>
    <property type="evidence" value="ECO:0007669"/>
    <property type="project" value="TreeGrafter"/>
</dbReference>
<keyword evidence="3" id="KW-0378">Hydrolase</keyword>
<dbReference type="PANTHER" id="PTHR30383:SF2">
    <property type="entry name" value="CELLULOSE-BINDING PROTEIN"/>
    <property type="match status" value="1"/>
</dbReference>
<reference evidence="3" key="1">
    <citation type="journal article" date="2020" name="Stud. Mycol.">
        <title>101 Dothideomycetes genomes: a test case for predicting lifestyles and emergence of pathogens.</title>
        <authorList>
            <person name="Haridas S."/>
            <person name="Albert R."/>
            <person name="Binder M."/>
            <person name="Bloem J."/>
            <person name="Labutti K."/>
            <person name="Salamov A."/>
            <person name="Andreopoulos B."/>
            <person name="Baker S."/>
            <person name="Barry K."/>
            <person name="Bills G."/>
            <person name="Bluhm B."/>
            <person name="Cannon C."/>
            <person name="Castanera R."/>
            <person name="Culley D."/>
            <person name="Daum C."/>
            <person name="Ezra D."/>
            <person name="Gonzalez J."/>
            <person name="Henrissat B."/>
            <person name="Kuo A."/>
            <person name="Liang C."/>
            <person name="Lipzen A."/>
            <person name="Lutzoni F."/>
            <person name="Magnuson J."/>
            <person name="Mondo S."/>
            <person name="Nolan M."/>
            <person name="Ohm R."/>
            <person name="Pangilinan J."/>
            <person name="Park H.-J."/>
            <person name="Ramirez L."/>
            <person name="Alfaro M."/>
            <person name="Sun H."/>
            <person name="Tritt A."/>
            <person name="Yoshinaga Y."/>
            <person name="Zwiers L.-H."/>
            <person name="Turgeon B."/>
            <person name="Goodwin S."/>
            <person name="Spatafora J."/>
            <person name="Crous P."/>
            <person name="Grigoriev I."/>
        </authorList>
    </citation>
    <scope>NUCLEOTIDE SEQUENCE</scope>
    <source>
        <strain evidence="3">CBS 473.64</strain>
    </source>
</reference>
<sequence>MKFSLLASSFALLNVAAAIPQQYEAREEIVSRQDTSAAKTIRIMPFGASIVEITCWRAYLWQKLQTANIKNIDFVGSGSGPSSCSLNGATIDFDKNHEGHSGALATQYSANGNLTRWLADAAPVDIIMMHLGTNDVVTHVSNDDTIKAYDTLLAEMRASNANMKIIVSNLIPISPNNFGQEVSDGITSLNTAIKSWVDRNGLLFVDNNTGFNTTTMTSEGEHPNEAGSVFMSDHFFPVLKDQIAAV</sequence>
<feature type="domain" description="SGNH hydrolase-type esterase" evidence="2">
    <location>
        <begin position="96"/>
        <end position="227"/>
    </location>
</feature>
<dbReference type="Pfam" id="PF13472">
    <property type="entry name" value="Lipase_GDSL_2"/>
    <property type="match status" value="1"/>
</dbReference>
<keyword evidence="1" id="KW-0732">Signal</keyword>